<feature type="region of interest" description="Disordered" evidence="3">
    <location>
        <begin position="106"/>
        <end position="141"/>
    </location>
</feature>
<comment type="caution">
    <text evidence="5">The sequence shown here is derived from an EMBL/GenBank/DDBJ whole genome shotgun (WGS) entry which is preliminary data.</text>
</comment>
<dbReference type="InterPro" id="IPR001878">
    <property type="entry name" value="Znf_CCHC"/>
</dbReference>
<evidence type="ECO:0000256" key="2">
    <source>
        <dbReference type="PROSITE-ProRule" id="PRU00047"/>
    </source>
</evidence>
<feature type="domain" description="CCHC-type" evidence="4">
    <location>
        <begin position="640"/>
        <end position="656"/>
    </location>
</feature>
<protein>
    <recommendedName>
        <fullName evidence="4">CCHC-type domain-containing protein</fullName>
    </recommendedName>
</protein>
<feature type="region of interest" description="Disordered" evidence="3">
    <location>
        <begin position="362"/>
        <end position="397"/>
    </location>
</feature>
<gene>
    <name evidence="5" type="ORF">IW261DRAFT_1572640</name>
</gene>
<dbReference type="Pfam" id="PF00098">
    <property type="entry name" value="zf-CCHC"/>
    <property type="match status" value="1"/>
</dbReference>
<evidence type="ECO:0000313" key="6">
    <source>
        <dbReference type="Proteomes" id="UP001175227"/>
    </source>
</evidence>
<evidence type="ECO:0000259" key="4">
    <source>
        <dbReference type="PROSITE" id="PS50158"/>
    </source>
</evidence>
<accession>A0AA39NSH0</accession>
<dbReference type="GO" id="GO:0008270">
    <property type="term" value="F:zinc ion binding"/>
    <property type="evidence" value="ECO:0007669"/>
    <property type="project" value="UniProtKB-KW"/>
</dbReference>
<feature type="compositionally biased region" description="Low complexity" evidence="3">
    <location>
        <begin position="618"/>
        <end position="627"/>
    </location>
</feature>
<keyword evidence="6" id="KW-1185">Reference proteome</keyword>
<feature type="region of interest" description="Disordered" evidence="3">
    <location>
        <begin position="1"/>
        <end position="76"/>
    </location>
</feature>
<dbReference type="InterPro" id="IPR036875">
    <property type="entry name" value="Znf_CCHC_sf"/>
</dbReference>
<dbReference type="Gene3D" id="4.10.60.10">
    <property type="entry name" value="Zinc finger, CCHC-type"/>
    <property type="match status" value="1"/>
</dbReference>
<dbReference type="AlphaFoldDB" id="A0AA39NSH0"/>
<evidence type="ECO:0000256" key="1">
    <source>
        <dbReference type="ARBA" id="ARBA00022664"/>
    </source>
</evidence>
<sequence length="699" mass="78506">MPPRPQPIPAGIQHRRPNYYQNVTPRPDKNQYEDDDIYSVPVTFRPPVPGSQRYESEHCIPTTQNPRPLPQIPKKNPVRYHVPPIVAASGPSDYIPQPSWNPSLSSLRLPSPVSSSGSEYTSIATEEERSEKSNSEPDAHHERAAQEYQFGTLNPLNFLGTHLPCTIPTIPPPIIIQTPSPFNKKTPSPGRKSTTTGATTAPAPGSTWGKKTTPPPVEGAAVPIPVPRPSYPAAPRFIPEVLTPMNSMLSGILAPMSGYTGTAAEGSQGKGKQKEDTWSDVEVPYGELRARAKRLLRYQEWFQKGNAGVAYREYSEAGEYAYTQYIIDTEASQHAAIQWNLYHPERPIEVPAGTPPPFQMRGARAKAGHTGKPFGGADNEAPGPANPEEPNDPHPWGPVVNLPTFPPQPGPPVLPEPWEIGLGAQTPYHDFKPKIVREPAPFEGNSNDIMRFFNQCEMYFEAHDRHFQHHPHKVVFCVSRFDKEGQIWWGLQIRGLRAGNGQMQYPEYATFKAAVLKRFWKDADEKIKRAQWKKLKQKDYSDGELFFQKFEELALEAGVIDNEQMMLNQIEEAARQTSKDKILYNDAEQPRTYEHNNHKKTDNKQSSSRKSYDHKKTSTGTTYTGSGQPMDIGKLQAEGKCFNCSEKGHMSQDCKKERRRKPQEEICATKEYWEAQYKTAEEETAASSKVEEVKDEAGQ</sequence>
<dbReference type="SMART" id="SM00343">
    <property type="entry name" value="ZnF_C2HC"/>
    <property type="match status" value="1"/>
</dbReference>
<name>A0AA39NSH0_9AGAR</name>
<feature type="compositionally biased region" description="Basic and acidic residues" evidence="3">
    <location>
        <begin position="589"/>
        <end position="603"/>
    </location>
</feature>
<dbReference type="GO" id="GO:0003676">
    <property type="term" value="F:nucleic acid binding"/>
    <property type="evidence" value="ECO:0007669"/>
    <property type="project" value="InterPro"/>
</dbReference>
<keyword evidence="2" id="KW-0863">Zinc-finger</keyword>
<proteinExistence type="predicted"/>
<evidence type="ECO:0000313" key="5">
    <source>
        <dbReference type="EMBL" id="KAK0470794.1"/>
    </source>
</evidence>
<dbReference type="PROSITE" id="PS50158">
    <property type="entry name" value="ZF_CCHC"/>
    <property type="match status" value="1"/>
</dbReference>
<feature type="compositionally biased region" description="Basic and acidic residues" evidence="3">
    <location>
        <begin position="126"/>
        <end position="141"/>
    </location>
</feature>
<keyword evidence="1" id="KW-0507">mRNA processing</keyword>
<keyword evidence="2" id="KW-0479">Metal-binding</keyword>
<dbReference type="EMBL" id="JAUEPR010000058">
    <property type="protein sequence ID" value="KAK0470794.1"/>
    <property type="molecule type" value="Genomic_DNA"/>
</dbReference>
<feature type="region of interest" description="Disordered" evidence="3">
    <location>
        <begin position="179"/>
        <end position="218"/>
    </location>
</feature>
<feature type="compositionally biased region" description="Low complexity" evidence="3">
    <location>
        <begin position="375"/>
        <end position="388"/>
    </location>
</feature>
<feature type="compositionally biased region" description="Low complexity" evidence="3">
    <location>
        <begin position="193"/>
        <end position="207"/>
    </location>
</feature>
<dbReference type="GO" id="GO:0006397">
    <property type="term" value="P:mRNA processing"/>
    <property type="evidence" value="ECO:0007669"/>
    <property type="project" value="UniProtKB-KW"/>
</dbReference>
<dbReference type="Proteomes" id="UP001175227">
    <property type="component" value="Unassembled WGS sequence"/>
</dbReference>
<feature type="compositionally biased region" description="Low complexity" evidence="3">
    <location>
        <begin position="106"/>
        <end position="122"/>
    </location>
</feature>
<dbReference type="SUPFAM" id="SSF57756">
    <property type="entry name" value="Retrovirus zinc finger-like domains"/>
    <property type="match status" value="1"/>
</dbReference>
<organism evidence="5 6">
    <name type="scientific">Armillaria novae-zelandiae</name>
    <dbReference type="NCBI Taxonomy" id="153914"/>
    <lineage>
        <taxon>Eukaryota</taxon>
        <taxon>Fungi</taxon>
        <taxon>Dikarya</taxon>
        <taxon>Basidiomycota</taxon>
        <taxon>Agaricomycotina</taxon>
        <taxon>Agaricomycetes</taxon>
        <taxon>Agaricomycetidae</taxon>
        <taxon>Agaricales</taxon>
        <taxon>Marasmiineae</taxon>
        <taxon>Physalacriaceae</taxon>
        <taxon>Armillaria</taxon>
    </lineage>
</organism>
<keyword evidence="2" id="KW-0862">Zinc</keyword>
<evidence type="ECO:0000256" key="3">
    <source>
        <dbReference type="SAM" id="MobiDB-lite"/>
    </source>
</evidence>
<feature type="region of interest" description="Disordered" evidence="3">
    <location>
        <begin position="589"/>
        <end position="630"/>
    </location>
</feature>
<reference evidence="5" key="1">
    <citation type="submission" date="2023-06" db="EMBL/GenBank/DDBJ databases">
        <authorList>
            <consortium name="Lawrence Berkeley National Laboratory"/>
            <person name="Ahrendt S."/>
            <person name="Sahu N."/>
            <person name="Indic B."/>
            <person name="Wong-Bajracharya J."/>
            <person name="Merenyi Z."/>
            <person name="Ke H.-M."/>
            <person name="Monk M."/>
            <person name="Kocsube S."/>
            <person name="Drula E."/>
            <person name="Lipzen A."/>
            <person name="Balint B."/>
            <person name="Henrissat B."/>
            <person name="Andreopoulos B."/>
            <person name="Martin F.M."/>
            <person name="Harder C.B."/>
            <person name="Rigling D."/>
            <person name="Ford K.L."/>
            <person name="Foster G.D."/>
            <person name="Pangilinan J."/>
            <person name="Papanicolaou A."/>
            <person name="Barry K."/>
            <person name="LaButti K."/>
            <person name="Viragh M."/>
            <person name="Koriabine M."/>
            <person name="Yan M."/>
            <person name="Riley R."/>
            <person name="Champramary S."/>
            <person name="Plett K.L."/>
            <person name="Tsai I.J."/>
            <person name="Slot J."/>
            <person name="Sipos G."/>
            <person name="Plett J."/>
            <person name="Nagy L.G."/>
            <person name="Grigoriev I.V."/>
        </authorList>
    </citation>
    <scope>NUCLEOTIDE SEQUENCE</scope>
    <source>
        <strain evidence="5">ICMP 16352</strain>
    </source>
</reference>